<gene>
    <name evidence="6" type="ORF">BINO364_LOCUS1977</name>
</gene>
<keyword evidence="1" id="KW-0949">S-adenosyl-L-methionine</keyword>
<sequence>MTENIDVYQNQIALARTEIKNLRQRISALKQEHQKEIKHIKSTLNNLRCSSCAAEASTVENNYNKNDASVPQTTSNMTFRPIGYIETSFNNKRGVPRQPSLLTNVKGAVVVDTNVFNNPEHALDGLEEFSHMWIIFYFHMTDSTNVPAKVSPPRLAGERRGVFSTRSPHRPCPIGLSLVKIHSIEGNKIYFNGVDMVNGTPVLDIKPYIPQYDYPQTYGEALSALERPPTEGINDPVEIVANLHIDDDSLSVRSLSPRLAQPIGIDTSSPLSSPLNMLSPGIDRVTPISPRVSPASEDLLDGPVSSPIRRVDTERGAPDGQERFTPPQNHLNVNQDGIRVASWVNNPPALKYQVIFTDDALHRLNNLIGDRAASFKTNIENLLSEDPRSVYVRTRYPDHEYSCVLEDLSVSCVFDENLCVCKIVALRNAEDLQN</sequence>
<dbReference type="CDD" id="cd09281">
    <property type="entry name" value="UPF0066"/>
    <property type="match status" value="1"/>
</dbReference>
<feature type="domain" description="TsaA-like" evidence="5">
    <location>
        <begin position="79"/>
        <end position="217"/>
    </location>
</feature>
<organism evidence="6 7">
    <name type="scientific">Brenthis ino</name>
    <name type="common">lesser marbled fritillary</name>
    <dbReference type="NCBI Taxonomy" id="405034"/>
    <lineage>
        <taxon>Eukaryota</taxon>
        <taxon>Metazoa</taxon>
        <taxon>Ecdysozoa</taxon>
        <taxon>Arthropoda</taxon>
        <taxon>Hexapoda</taxon>
        <taxon>Insecta</taxon>
        <taxon>Pterygota</taxon>
        <taxon>Neoptera</taxon>
        <taxon>Endopterygota</taxon>
        <taxon>Lepidoptera</taxon>
        <taxon>Glossata</taxon>
        <taxon>Ditrysia</taxon>
        <taxon>Papilionoidea</taxon>
        <taxon>Nymphalidae</taxon>
        <taxon>Heliconiinae</taxon>
        <taxon>Argynnini</taxon>
        <taxon>Brenthis</taxon>
    </lineage>
</organism>
<dbReference type="InterPro" id="IPR036413">
    <property type="entry name" value="YaeB-like_sf"/>
</dbReference>
<comment type="similarity">
    <text evidence="2">Belongs to the tRNA methyltransferase O family.</text>
</comment>
<name>A0A8J9V3X8_9NEOP</name>
<keyword evidence="3" id="KW-0175">Coiled coil</keyword>
<dbReference type="Gene3D" id="3.30.2310.10">
    <property type="entry name" value="YaeB-like"/>
    <property type="match status" value="1"/>
</dbReference>
<dbReference type="AlphaFoldDB" id="A0A8J9V3X8"/>
<dbReference type="InterPro" id="IPR040372">
    <property type="entry name" value="YaeB-like"/>
</dbReference>
<dbReference type="EMBL" id="OV170230">
    <property type="protein sequence ID" value="CAH0714983.1"/>
    <property type="molecule type" value="Genomic_DNA"/>
</dbReference>
<evidence type="ECO:0000256" key="1">
    <source>
        <dbReference type="ARBA" id="ARBA00022691"/>
    </source>
</evidence>
<dbReference type="NCBIfam" id="TIGR00104">
    <property type="entry name" value="tRNA_TsaA"/>
    <property type="match status" value="1"/>
</dbReference>
<feature type="region of interest" description="Disordered" evidence="4">
    <location>
        <begin position="292"/>
        <end position="331"/>
    </location>
</feature>
<evidence type="ECO:0000256" key="2">
    <source>
        <dbReference type="ARBA" id="ARBA00033753"/>
    </source>
</evidence>
<dbReference type="Pfam" id="PF01980">
    <property type="entry name" value="TrmO_N"/>
    <property type="match status" value="1"/>
</dbReference>
<evidence type="ECO:0000259" key="5">
    <source>
        <dbReference type="PROSITE" id="PS51668"/>
    </source>
</evidence>
<feature type="coiled-coil region" evidence="3">
    <location>
        <begin position="5"/>
        <end position="50"/>
    </location>
</feature>
<dbReference type="Proteomes" id="UP000838878">
    <property type="component" value="Chromosome 10"/>
</dbReference>
<accession>A0A8J9V3X8</accession>
<dbReference type="OrthoDB" id="4882at2759"/>
<keyword evidence="7" id="KW-1185">Reference proteome</keyword>
<feature type="non-terminal residue" evidence="6">
    <location>
        <position position="434"/>
    </location>
</feature>
<evidence type="ECO:0000256" key="3">
    <source>
        <dbReference type="SAM" id="Coils"/>
    </source>
</evidence>
<evidence type="ECO:0000256" key="4">
    <source>
        <dbReference type="SAM" id="MobiDB-lite"/>
    </source>
</evidence>
<dbReference type="InterPro" id="IPR036414">
    <property type="entry name" value="YaeB_N_sf"/>
</dbReference>
<dbReference type="PANTHER" id="PTHR12818:SF0">
    <property type="entry name" value="TRNA (ADENINE(37)-N6)-METHYLTRANSFERASE"/>
    <property type="match status" value="1"/>
</dbReference>
<evidence type="ECO:0000313" key="7">
    <source>
        <dbReference type="Proteomes" id="UP000838878"/>
    </source>
</evidence>
<evidence type="ECO:0000313" key="6">
    <source>
        <dbReference type="EMBL" id="CAH0714983.1"/>
    </source>
</evidence>
<feature type="compositionally biased region" description="Basic and acidic residues" evidence="4">
    <location>
        <begin position="309"/>
        <end position="322"/>
    </location>
</feature>
<dbReference type="InterPro" id="IPR023370">
    <property type="entry name" value="TrmO-like_N"/>
</dbReference>
<proteinExistence type="inferred from homology"/>
<reference evidence="6" key="1">
    <citation type="submission" date="2021-12" db="EMBL/GenBank/DDBJ databases">
        <authorList>
            <person name="Martin H S."/>
        </authorList>
    </citation>
    <scope>NUCLEOTIDE SEQUENCE</scope>
</reference>
<protein>
    <recommendedName>
        <fullName evidence="5">TsaA-like domain-containing protein</fullName>
    </recommendedName>
</protein>
<dbReference type="Gene3D" id="2.40.30.70">
    <property type="entry name" value="YaeB-like"/>
    <property type="match status" value="1"/>
</dbReference>
<dbReference type="PROSITE" id="PS51668">
    <property type="entry name" value="TSAA_2"/>
    <property type="match status" value="1"/>
</dbReference>
<dbReference type="PANTHER" id="PTHR12818">
    <property type="entry name" value="TRNA (ADENINE(37)-N6)-METHYLTRANSFERASE"/>
    <property type="match status" value="1"/>
</dbReference>
<dbReference type="SUPFAM" id="SSF118196">
    <property type="entry name" value="YaeB-like"/>
    <property type="match status" value="1"/>
</dbReference>